<evidence type="ECO:0000256" key="1">
    <source>
        <dbReference type="ARBA" id="ARBA00005664"/>
    </source>
</evidence>
<keyword evidence="3" id="KW-0808">Transferase</keyword>
<proteinExistence type="inferred from homology"/>
<keyword evidence="6" id="KW-1185">Reference proteome</keyword>
<dbReference type="InterPro" id="IPR029044">
    <property type="entry name" value="Nucleotide-diphossugar_trans"/>
</dbReference>
<name>A0A139HZN5_9PEZI</name>
<keyword evidence="4" id="KW-1133">Transmembrane helix</keyword>
<keyword evidence="2" id="KW-0328">Glycosyltransferase</keyword>
<dbReference type="AlphaFoldDB" id="A0A139HZN5"/>
<comment type="caution">
    <text evidence="5">The sequence shown here is derived from an EMBL/GenBank/DDBJ whole genome shotgun (WGS) entry which is preliminary data.</text>
</comment>
<dbReference type="Pfam" id="PF05637">
    <property type="entry name" value="Glyco_transf_34"/>
    <property type="match status" value="1"/>
</dbReference>
<reference evidence="5 6" key="1">
    <citation type="submission" date="2015-07" db="EMBL/GenBank/DDBJ databases">
        <title>Comparative genomics of the Sigatoka disease complex on banana suggests a link between parallel evolutionary changes in Pseudocercospora fijiensis and Pseudocercospora eumusae and increased virulence on the banana host.</title>
        <authorList>
            <person name="Chang T.-C."/>
            <person name="Salvucci A."/>
            <person name="Crous P.W."/>
            <person name="Stergiopoulos I."/>
        </authorList>
    </citation>
    <scope>NUCLEOTIDE SEQUENCE [LARGE SCALE GENOMIC DNA]</scope>
    <source>
        <strain evidence="5 6">CBS 116634</strain>
    </source>
</reference>
<evidence type="ECO:0000256" key="2">
    <source>
        <dbReference type="ARBA" id="ARBA00022676"/>
    </source>
</evidence>
<evidence type="ECO:0008006" key="7">
    <source>
        <dbReference type="Google" id="ProtNLM"/>
    </source>
</evidence>
<dbReference type="GO" id="GO:0006487">
    <property type="term" value="P:protein N-linked glycosylation"/>
    <property type="evidence" value="ECO:0007669"/>
    <property type="project" value="TreeGrafter"/>
</dbReference>
<organism evidence="5 6">
    <name type="scientific">Pseudocercospora musae</name>
    <dbReference type="NCBI Taxonomy" id="113226"/>
    <lineage>
        <taxon>Eukaryota</taxon>
        <taxon>Fungi</taxon>
        <taxon>Dikarya</taxon>
        <taxon>Ascomycota</taxon>
        <taxon>Pezizomycotina</taxon>
        <taxon>Dothideomycetes</taxon>
        <taxon>Dothideomycetidae</taxon>
        <taxon>Mycosphaerellales</taxon>
        <taxon>Mycosphaerellaceae</taxon>
        <taxon>Pseudocercospora</taxon>
    </lineage>
</organism>
<evidence type="ECO:0000256" key="3">
    <source>
        <dbReference type="ARBA" id="ARBA00022679"/>
    </source>
</evidence>
<dbReference type="EMBL" id="LFZO01000509">
    <property type="protein sequence ID" value="KXT07951.1"/>
    <property type="molecule type" value="Genomic_DNA"/>
</dbReference>
<dbReference type="Gene3D" id="3.90.550.10">
    <property type="entry name" value="Spore Coat Polysaccharide Biosynthesis Protein SpsA, Chain A"/>
    <property type="match status" value="1"/>
</dbReference>
<dbReference type="OrthoDB" id="205108at2759"/>
<dbReference type="Proteomes" id="UP000073492">
    <property type="component" value="Unassembled WGS sequence"/>
</dbReference>
<evidence type="ECO:0000313" key="5">
    <source>
        <dbReference type="EMBL" id="KXT07951.1"/>
    </source>
</evidence>
<keyword evidence="4" id="KW-0812">Transmembrane</keyword>
<accession>A0A139HZN5</accession>
<dbReference type="GO" id="GO:0000139">
    <property type="term" value="C:Golgi membrane"/>
    <property type="evidence" value="ECO:0007669"/>
    <property type="project" value="TreeGrafter"/>
</dbReference>
<dbReference type="InterPro" id="IPR008630">
    <property type="entry name" value="Glyco_trans_34"/>
</dbReference>
<evidence type="ECO:0000313" key="6">
    <source>
        <dbReference type="Proteomes" id="UP000073492"/>
    </source>
</evidence>
<dbReference type="PANTHER" id="PTHR31306:SF5">
    <property type="entry name" value="ALPHA-1,6-MANNOSYLTRANSFERASE MNN10-RELATED"/>
    <property type="match status" value="1"/>
</dbReference>
<sequence>MPLPRPPGPVRYLSRCVLILVTVFIATYLAIHLTYTVDDDKNHDKDLPERPSKYAIVCMTNRATSYDDITIQNKISYARTHGYDLLWDFDYTSPYPKVWDKLYNTRHAALSEKYSWIWALDFDALITNTTIRLEDILTHSLKYAEDHESKTPSTIQIILTKDHEPINLGSVLFRSSPWIIDFLAKWSSRYGAICPQNGAEPLCNEQEILRDMLAVNAEGARDHTVIVPQKWMNSYAEEINRFLDPKDEGRVWEKGDFVIHFAGASWWLRENVDPVGELMRKYGEMVDL</sequence>
<comment type="similarity">
    <text evidence="1">Belongs to the glycosyltransferase 34 family.</text>
</comment>
<dbReference type="STRING" id="113226.A0A139HZN5"/>
<gene>
    <name evidence="5" type="ORF">AC579_3910</name>
</gene>
<dbReference type="PANTHER" id="PTHR31306">
    <property type="entry name" value="ALPHA-1,6-MANNOSYLTRANSFERASE MNN11-RELATED"/>
    <property type="match status" value="1"/>
</dbReference>
<protein>
    <recommendedName>
        <fullName evidence="7">Glycosyltransferase family 34 protein</fullName>
    </recommendedName>
</protein>
<keyword evidence="4" id="KW-0472">Membrane</keyword>
<dbReference type="GO" id="GO:0016757">
    <property type="term" value="F:glycosyltransferase activity"/>
    <property type="evidence" value="ECO:0007669"/>
    <property type="project" value="UniProtKB-KW"/>
</dbReference>
<feature type="transmembrane region" description="Helical" evidence="4">
    <location>
        <begin position="12"/>
        <end position="35"/>
    </location>
</feature>
<evidence type="ECO:0000256" key="4">
    <source>
        <dbReference type="SAM" id="Phobius"/>
    </source>
</evidence>